<evidence type="ECO:0000259" key="10">
    <source>
        <dbReference type="PROSITE" id="PS51194"/>
    </source>
</evidence>
<dbReference type="InterPro" id="IPR050079">
    <property type="entry name" value="DEAD_box_RNA_helicase"/>
</dbReference>
<dbReference type="InterPro" id="IPR014014">
    <property type="entry name" value="RNA_helicase_DEAD_Q_motif"/>
</dbReference>
<dbReference type="PROSITE" id="PS51195">
    <property type="entry name" value="Q_MOTIF"/>
    <property type="match status" value="1"/>
</dbReference>
<dbReference type="SUPFAM" id="SSF52540">
    <property type="entry name" value="P-loop containing nucleoside triphosphate hydrolases"/>
    <property type="match status" value="1"/>
</dbReference>
<reference evidence="12 13" key="1">
    <citation type="submission" date="2019-02" db="EMBL/GenBank/DDBJ databases">
        <title>Genomic Encyclopedia of Type Strains, Phase IV (KMG-IV): sequencing the most valuable type-strain genomes for metagenomic binning, comparative biology and taxonomic classification.</title>
        <authorList>
            <person name="Goeker M."/>
        </authorList>
    </citation>
    <scope>NUCLEOTIDE SEQUENCE [LARGE SCALE GENOMIC DNA]</scope>
    <source>
        <strain evidence="12 13">DSM 105135</strain>
    </source>
</reference>
<evidence type="ECO:0000256" key="3">
    <source>
        <dbReference type="ARBA" id="ARBA00022806"/>
    </source>
</evidence>
<dbReference type="GO" id="GO:0003676">
    <property type="term" value="F:nucleic acid binding"/>
    <property type="evidence" value="ECO:0007669"/>
    <property type="project" value="InterPro"/>
</dbReference>
<evidence type="ECO:0000256" key="1">
    <source>
        <dbReference type="ARBA" id="ARBA00022741"/>
    </source>
</evidence>
<keyword evidence="2 7" id="KW-0378">Hydrolase</keyword>
<dbReference type="RefSeq" id="WP_130411619.1">
    <property type="nucleotide sequence ID" value="NZ_SHKX01000011.1"/>
</dbReference>
<feature type="compositionally biased region" description="Basic and acidic residues" evidence="8">
    <location>
        <begin position="563"/>
        <end position="585"/>
    </location>
</feature>
<evidence type="ECO:0000313" key="12">
    <source>
        <dbReference type="EMBL" id="RZU46743.1"/>
    </source>
</evidence>
<protein>
    <submittedName>
        <fullName evidence="12">Superfamily II DNA/RNA helicase</fullName>
    </submittedName>
</protein>
<keyword evidence="4 7" id="KW-0067">ATP-binding</keyword>
<feature type="region of interest" description="Disordered" evidence="8">
    <location>
        <begin position="417"/>
        <end position="585"/>
    </location>
</feature>
<dbReference type="PROSITE" id="PS00039">
    <property type="entry name" value="DEAD_ATP_HELICASE"/>
    <property type="match status" value="1"/>
</dbReference>
<dbReference type="GO" id="GO:0005524">
    <property type="term" value="F:ATP binding"/>
    <property type="evidence" value="ECO:0007669"/>
    <property type="project" value="UniProtKB-KW"/>
</dbReference>
<feature type="region of interest" description="Disordered" evidence="8">
    <location>
        <begin position="94"/>
        <end position="119"/>
    </location>
</feature>
<dbReference type="PANTHER" id="PTHR47959:SF17">
    <property type="entry name" value="ATP-DEPENDENT RNA HELICASE DEAD BOX FAMILY"/>
    <property type="match status" value="1"/>
</dbReference>
<evidence type="ECO:0000256" key="4">
    <source>
        <dbReference type="ARBA" id="ARBA00022840"/>
    </source>
</evidence>
<dbReference type="Pfam" id="PF00270">
    <property type="entry name" value="DEAD"/>
    <property type="match status" value="1"/>
</dbReference>
<feature type="compositionally biased region" description="Basic and acidic residues" evidence="8">
    <location>
        <begin position="450"/>
        <end position="493"/>
    </location>
</feature>
<evidence type="ECO:0000256" key="2">
    <source>
        <dbReference type="ARBA" id="ARBA00022801"/>
    </source>
</evidence>
<feature type="compositionally biased region" description="Basic and acidic residues" evidence="8">
    <location>
        <begin position="103"/>
        <end position="117"/>
    </location>
</feature>
<dbReference type="InterPro" id="IPR001650">
    <property type="entry name" value="Helicase_C-like"/>
</dbReference>
<dbReference type="InterPro" id="IPR027417">
    <property type="entry name" value="P-loop_NTPase"/>
</dbReference>
<keyword evidence="1 7" id="KW-0547">Nucleotide-binding</keyword>
<feature type="short sequence motif" description="Q motif" evidence="6">
    <location>
        <begin position="30"/>
        <end position="58"/>
    </location>
</feature>
<keyword evidence="13" id="KW-1185">Reference proteome</keyword>
<sequence length="585" mass="64355">MTTVDQTGSDLSVSIAIDSNAADSAPVDVSAFINLGLHEALGRALADLKIHTPTPVQAQAIPVALQGRDLLVSSQTGSGKTAAFMLPALQKISEMPAPARTSGRPERTNGRRPRPEPARPTLVVLTPTRELAQQVTSATTSFTKYMRRIVCTSIVGGMPYPRQLDMLAKMPDILVATPGRLLDHMGSGRIDLSNLSMLVFDEADRMLDMGFSEDIDAIMAQTPETRQTLMFSATMQGRIAELASDLLKDPVRISIEQQQLEYDRIEQRLHFVDDAQHKAKLLAHLLADESLQQAIIFTGTKLEADELADDLVEQGYAASALHGDMKQSHRNRTLQGLRRGEIKVLVATDVAARGIDVPNISHVVNYALPRHSEDYIHRIGRTGRAGRSGIAVNLVHHGDRYKWVKIERMLPARVNPSEVEGLEPQRAPKPRSGRPGDGYRSGGRDFGGGSKERWSRDRKDSRPAPRSGDRSGPRTDDRAPRFDDSGFRRDGGYRSEGGGYRGASTPSGDRPYADRAPRGDDRGGYAPRRDDSFGNRPEGRREGAGGYAQPRREGGGFGAPRSDAPRRDSNWQDRPRRQTGDWDRR</sequence>
<comment type="similarity">
    <text evidence="5 7">Belongs to the DEAD box helicase family.</text>
</comment>
<name>A0A4Q7ZA35_9GAMM</name>
<evidence type="ECO:0000259" key="9">
    <source>
        <dbReference type="PROSITE" id="PS51192"/>
    </source>
</evidence>
<dbReference type="AlphaFoldDB" id="A0A4Q7ZA35"/>
<dbReference type="Pfam" id="PF00271">
    <property type="entry name" value="Helicase_C"/>
    <property type="match status" value="1"/>
</dbReference>
<dbReference type="PROSITE" id="PS51194">
    <property type="entry name" value="HELICASE_CTER"/>
    <property type="match status" value="1"/>
</dbReference>
<proteinExistence type="inferred from homology"/>
<keyword evidence="3 7" id="KW-0347">Helicase</keyword>
<dbReference type="GO" id="GO:0016787">
    <property type="term" value="F:hydrolase activity"/>
    <property type="evidence" value="ECO:0007669"/>
    <property type="project" value="UniProtKB-KW"/>
</dbReference>
<dbReference type="Proteomes" id="UP000292423">
    <property type="component" value="Unassembled WGS sequence"/>
</dbReference>
<evidence type="ECO:0000256" key="6">
    <source>
        <dbReference type="PROSITE-ProRule" id="PRU00552"/>
    </source>
</evidence>
<dbReference type="InterPro" id="IPR011545">
    <property type="entry name" value="DEAD/DEAH_box_helicase_dom"/>
</dbReference>
<evidence type="ECO:0000313" key="13">
    <source>
        <dbReference type="Proteomes" id="UP000292423"/>
    </source>
</evidence>
<evidence type="ECO:0000256" key="5">
    <source>
        <dbReference type="ARBA" id="ARBA00038437"/>
    </source>
</evidence>
<dbReference type="PROSITE" id="PS51192">
    <property type="entry name" value="HELICASE_ATP_BIND_1"/>
    <property type="match status" value="1"/>
</dbReference>
<dbReference type="Gene3D" id="3.40.50.300">
    <property type="entry name" value="P-loop containing nucleotide triphosphate hydrolases"/>
    <property type="match status" value="2"/>
</dbReference>
<feature type="domain" description="Helicase ATP-binding" evidence="9">
    <location>
        <begin position="61"/>
        <end position="253"/>
    </location>
</feature>
<dbReference type="OrthoDB" id="9805696at2"/>
<dbReference type="PANTHER" id="PTHR47959">
    <property type="entry name" value="ATP-DEPENDENT RNA HELICASE RHLE-RELATED"/>
    <property type="match status" value="1"/>
</dbReference>
<gene>
    <name evidence="12" type="ORF">EV700_1124</name>
</gene>
<dbReference type="SMART" id="SM00490">
    <property type="entry name" value="HELICc"/>
    <property type="match status" value="1"/>
</dbReference>
<dbReference type="GO" id="GO:0005829">
    <property type="term" value="C:cytosol"/>
    <property type="evidence" value="ECO:0007669"/>
    <property type="project" value="TreeGrafter"/>
</dbReference>
<feature type="domain" description="Helicase C-terminal" evidence="10">
    <location>
        <begin position="280"/>
        <end position="430"/>
    </location>
</feature>
<dbReference type="EMBL" id="SHKX01000011">
    <property type="protein sequence ID" value="RZU46743.1"/>
    <property type="molecule type" value="Genomic_DNA"/>
</dbReference>
<dbReference type="CDD" id="cd00268">
    <property type="entry name" value="DEADc"/>
    <property type="match status" value="1"/>
</dbReference>
<evidence type="ECO:0000259" key="11">
    <source>
        <dbReference type="PROSITE" id="PS51195"/>
    </source>
</evidence>
<dbReference type="GO" id="GO:0003724">
    <property type="term" value="F:RNA helicase activity"/>
    <property type="evidence" value="ECO:0007669"/>
    <property type="project" value="InterPro"/>
</dbReference>
<evidence type="ECO:0000256" key="8">
    <source>
        <dbReference type="SAM" id="MobiDB-lite"/>
    </source>
</evidence>
<dbReference type="InterPro" id="IPR044742">
    <property type="entry name" value="DEAD/DEAH_RhlB"/>
</dbReference>
<dbReference type="SMART" id="SM00487">
    <property type="entry name" value="DEXDc"/>
    <property type="match status" value="1"/>
</dbReference>
<dbReference type="InterPro" id="IPR000629">
    <property type="entry name" value="RNA-helicase_DEAD-box_CS"/>
</dbReference>
<comment type="caution">
    <text evidence="12">The sequence shown here is derived from an EMBL/GenBank/DDBJ whole genome shotgun (WGS) entry which is preliminary data.</text>
</comment>
<organism evidence="12 13">
    <name type="scientific">Fluviicoccus keumensis</name>
    <dbReference type="NCBI Taxonomy" id="1435465"/>
    <lineage>
        <taxon>Bacteria</taxon>
        <taxon>Pseudomonadati</taxon>
        <taxon>Pseudomonadota</taxon>
        <taxon>Gammaproteobacteria</taxon>
        <taxon>Moraxellales</taxon>
        <taxon>Moraxellaceae</taxon>
        <taxon>Fluviicoccus</taxon>
    </lineage>
</organism>
<dbReference type="InterPro" id="IPR014001">
    <property type="entry name" value="Helicase_ATP-bd"/>
</dbReference>
<feature type="domain" description="DEAD-box RNA helicase Q" evidence="11">
    <location>
        <begin position="30"/>
        <end position="58"/>
    </location>
</feature>
<feature type="compositionally biased region" description="Basic and acidic residues" evidence="8">
    <location>
        <begin position="511"/>
        <end position="543"/>
    </location>
</feature>
<evidence type="ECO:0000256" key="7">
    <source>
        <dbReference type="RuleBase" id="RU000492"/>
    </source>
</evidence>
<feature type="compositionally biased region" description="Gly residues" evidence="8">
    <location>
        <begin position="435"/>
        <end position="449"/>
    </location>
</feature>
<dbReference type="CDD" id="cd18787">
    <property type="entry name" value="SF2_C_DEAD"/>
    <property type="match status" value="1"/>
</dbReference>
<accession>A0A4Q7ZA35</accession>